<accession>A0A1F6BRX0</accession>
<dbReference type="EMBL" id="MFKK01000037">
    <property type="protein sequence ID" value="OGG39699.1"/>
    <property type="molecule type" value="Genomic_DNA"/>
</dbReference>
<evidence type="ECO:0008006" key="4">
    <source>
        <dbReference type="Google" id="ProtNLM"/>
    </source>
</evidence>
<reference evidence="2 3" key="1">
    <citation type="journal article" date="2016" name="Nat. Commun.">
        <title>Thousands of microbial genomes shed light on interconnected biogeochemical processes in an aquifer system.</title>
        <authorList>
            <person name="Anantharaman K."/>
            <person name="Brown C.T."/>
            <person name="Hug L.A."/>
            <person name="Sharon I."/>
            <person name="Castelle C.J."/>
            <person name="Probst A.J."/>
            <person name="Thomas B.C."/>
            <person name="Singh A."/>
            <person name="Wilkins M.J."/>
            <person name="Karaoz U."/>
            <person name="Brodie E.L."/>
            <person name="Williams K.H."/>
            <person name="Hubbard S.S."/>
            <person name="Banfield J.F."/>
        </authorList>
    </citation>
    <scope>NUCLEOTIDE SEQUENCE [LARGE SCALE GENOMIC DNA]</scope>
</reference>
<dbReference type="Proteomes" id="UP000176996">
    <property type="component" value="Unassembled WGS sequence"/>
</dbReference>
<feature type="region of interest" description="Disordered" evidence="1">
    <location>
        <begin position="1"/>
        <end position="26"/>
    </location>
</feature>
<sequence length="347" mass="39190">MEQIKFSPTAEKPENESAFEQVEGRKEALERALESLQKTLEKRYENFPFHNPKHSEDVRSGAVKFLETIEGVDSSLVTSEDKEIAELVGLGHDLVQDADTRRDGAPLSMRVRHRGFGLEDISGRKTEGNERKSAEELLEELGTYKDKDGKNVFDVKEGSVLREKIMNAIAVTYPETDMELLKSSGFRDLKIFQQYLTPQSSVLDLAIATADLRGPLADEDFETFRRSGDAEFRELNVAISEEVAGGIEKIPQERREAIVKSIRNWKVTQISFANWQRWLFEESINGNVALQSAPKGREIMDALKNAYLPNMEKNIEGTKRVAEESQVLSAETEENFRQALEAVGYAI</sequence>
<name>A0A1F6BRX0_9BACT</name>
<organism evidence="2 3">
    <name type="scientific">Candidatus Jorgensenbacteria bacterium RIFCSPLOWO2_01_FULL_45_25b</name>
    <dbReference type="NCBI Taxonomy" id="1798471"/>
    <lineage>
        <taxon>Bacteria</taxon>
        <taxon>Candidatus Joergenseniibacteriota</taxon>
    </lineage>
</organism>
<evidence type="ECO:0000313" key="3">
    <source>
        <dbReference type="Proteomes" id="UP000176996"/>
    </source>
</evidence>
<comment type="caution">
    <text evidence="2">The sequence shown here is derived from an EMBL/GenBank/DDBJ whole genome shotgun (WGS) entry which is preliminary data.</text>
</comment>
<evidence type="ECO:0000313" key="2">
    <source>
        <dbReference type="EMBL" id="OGG39699.1"/>
    </source>
</evidence>
<proteinExistence type="predicted"/>
<dbReference type="AlphaFoldDB" id="A0A1F6BRX0"/>
<protein>
    <recommendedName>
        <fullName evidence="4">HD/PDEase domain-containing protein</fullName>
    </recommendedName>
</protein>
<dbReference type="STRING" id="1798471.A3A21_00175"/>
<evidence type="ECO:0000256" key="1">
    <source>
        <dbReference type="SAM" id="MobiDB-lite"/>
    </source>
</evidence>
<gene>
    <name evidence="2" type="ORF">A3A21_00175</name>
</gene>